<dbReference type="RefSeq" id="WP_186679615.1">
    <property type="nucleotide sequence ID" value="NZ_CP077093.1"/>
</dbReference>
<dbReference type="KEGG" id="pvw:HU752_012500"/>
<keyword evidence="3" id="KW-1185">Reference proteome</keyword>
<name>A0A9E6PQP5_9PSED</name>
<gene>
    <name evidence="2" type="ORF">HU752_012500</name>
</gene>
<accession>A0A9E6PQP5</accession>
<feature type="transmembrane region" description="Helical" evidence="1">
    <location>
        <begin position="42"/>
        <end position="60"/>
    </location>
</feature>
<keyword evidence="1" id="KW-1133">Transmembrane helix</keyword>
<reference evidence="2 3" key="2">
    <citation type="journal article" date="2021" name="Microorganisms">
        <title>The Ever-Expanding Pseudomonas Genus: Description of 43 New Species and Partition of the Pseudomonas putida Group.</title>
        <authorList>
            <person name="Girard L."/>
            <person name="Lood C."/>
            <person name="Hofte M."/>
            <person name="Vandamme P."/>
            <person name="Rokni-Zadeh H."/>
            <person name="van Noort V."/>
            <person name="Lavigne R."/>
            <person name="De Mot R."/>
        </authorList>
    </citation>
    <scope>NUCLEOTIDE SEQUENCE [LARGE SCALE GENOMIC DNA]</scope>
    <source>
        <strain evidence="2 3">RW8P3</strain>
    </source>
</reference>
<protein>
    <submittedName>
        <fullName evidence="2">Uncharacterized protein</fullName>
    </submittedName>
</protein>
<proteinExistence type="predicted"/>
<dbReference type="EMBL" id="CP077093">
    <property type="protein sequence ID" value="QXI30707.1"/>
    <property type="molecule type" value="Genomic_DNA"/>
</dbReference>
<keyword evidence="1" id="KW-0472">Membrane</keyword>
<sequence length="82" mass="9597">MSRNIGNEYLQAVLTGLRFVFLMVISAWLAGKLQGLFHNHNTFVFIGLLMVIWFALNELWERIGKKRRRAPSKNTLKDIHQQ</sequence>
<feature type="transmembrane region" description="Helical" evidence="1">
    <location>
        <begin position="12"/>
        <end position="30"/>
    </location>
</feature>
<evidence type="ECO:0000313" key="3">
    <source>
        <dbReference type="Proteomes" id="UP000634530"/>
    </source>
</evidence>
<keyword evidence="1" id="KW-0812">Transmembrane</keyword>
<organism evidence="2 3">
    <name type="scientific">Pseudomonas vanderleydeniana</name>
    <dbReference type="NCBI Taxonomy" id="2745495"/>
    <lineage>
        <taxon>Bacteria</taxon>
        <taxon>Pseudomonadati</taxon>
        <taxon>Pseudomonadota</taxon>
        <taxon>Gammaproteobacteria</taxon>
        <taxon>Pseudomonadales</taxon>
        <taxon>Pseudomonadaceae</taxon>
        <taxon>Pseudomonas</taxon>
    </lineage>
</organism>
<dbReference type="AlphaFoldDB" id="A0A9E6PQP5"/>
<reference evidence="2 3" key="1">
    <citation type="journal article" date="2020" name="Microorganisms">
        <title>Reliable Identification of Environmental Pseudomonas Isolates Using the rpoD Gene.</title>
        <authorList>
            <consortium name="The Broad Institute Genome Sequencing Platform"/>
            <person name="Girard L."/>
            <person name="Lood C."/>
            <person name="Rokni-Zadeh H."/>
            <person name="van Noort V."/>
            <person name="Lavigne R."/>
            <person name="De Mot R."/>
        </authorList>
    </citation>
    <scope>NUCLEOTIDE SEQUENCE [LARGE SCALE GENOMIC DNA]</scope>
    <source>
        <strain evidence="2 3">RW8P3</strain>
    </source>
</reference>
<dbReference type="Proteomes" id="UP000634530">
    <property type="component" value="Chromosome"/>
</dbReference>
<evidence type="ECO:0000256" key="1">
    <source>
        <dbReference type="SAM" id="Phobius"/>
    </source>
</evidence>
<evidence type="ECO:0000313" key="2">
    <source>
        <dbReference type="EMBL" id="QXI30707.1"/>
    </source>
</evidence>